<feature type="region of interest" description="Disordered" evidence="1">
    <location>
        <begin position="16"/>
        <end position="201"/>
    </location>
</feature>
<feature type="compositionally biased region" description="Low complexity" evidence="1">
    <location>
        <begin position="102"/>
        <end position="114"/>
    </location>
</feature>
<accession>A0A9K3D7K3</accession>
<name>A0A9K3D7K3_9EUKA</name>
<gene>
    <name evidence="2" type="ORF">KIPB_012489</name>
</gene>
<feature type="compositionally biased region" description="Polar residues" evidence="1">
    <location>
        <begin position="76"/>
        <end position="101"/>
    </location>
</feature>
<feature type="compositionally biased region" description="Basic residues" evidence="1">
    <location>
        <begin position="16"/>
        <end position="30"/>
    </location>
</feature>
<evidence type="ECO:0000256" key="1">
    <source>
        <dbReference type="SAM" id="MobiDB-lite"/>
    </source>
</evidence>
<keyword evidence="3" id="KW-1185">Reference proteome</keyword>
<sequence length="217" mass="23241">MDMSLRKAHLVIKKLRREAKERHGPRRHRAPVPPAKDDLPLVNTGSPVPPAPTKGIDNGMASGPKGMSSHVLQPLGSLSSRDTETTGAVDTHSPVQSQPQGTALPTPLPSLTDLPPAPPTETEGEREGGREGERSPTKPDMPHLAMSPERERETSSVARLPSGKRSQRDSARERAQEAEELLGGLGNQPSPFAVCPPFPDSLEDEDLDISAISQMSV</sequence>
<comment type="caution">
    <text evidence="2">The sequence shown here is derived from an EMBL/GenBank/DDBJ whole genome shotgun (WGS) entry which is preliminary data.</text>
</comment>
<dbReference type="EMBL" id="BDIP01005541">
    <property type="protein sequence ID" value="GIQ89885.1"/>
    <property type="molecule type" value="Genomic_DNA"/>
</dbReference>
<feature type="compositionally biased region" description="Basic and acidic residues" evidence="1">
    <location>
        <begin position="166"/>
        <end position="177"/>
    </location>
</feature>
<dbReference type="AlphaFoldDB" id="A0A9K3D7K3"/>
<protein>
    <submittedName>
        <fullName evidence="2">Uncharacterized protein</fullName>
    </submittedName>
</protein>
<feature type="compositionally biased region" description="Basic and acidic residues" evidence="1">
    <location>
        <begin position="123"/>
        <end position="141"/>
    </location>
</feature>
<evidence type="ECO:0000313" key="3">
    <source>
        <dbReference type="Proteomes" id="UP000265618"/>
    </source>
</evidence>
<evidence type="ECO:0000313" key="2">
    <source>
        <dbReference type="EMBL" id="GIQ89885.1"/>
    </source>
</evidence>
<proteinExistence type="predicted"/>
<organism evidence="2 3">
    <name type="scientific">Kipferlia bialata</name>
    <dbReference type="NCBI Taxonomy" id="797122"/>
    <lineage>
        <taxon>Eukaryota</taxon>
        <taxon>Metamonada</taxon>
        <taxon>Carpediemonas-like organisms</taxon>
        <taxon>Kipferlia</taxon>
    </lineage>
</organism>
<reference evidence="2 3" key="1">
    <citation type="journal article" date="2018" name="PLoS ONE">
        <title>The draft genome of Kipferlia bialata reveals reductive genome evolution in fornicate parasites.</title>
        <authorList>
            <person name="Tanifuji G."/>
            <person name="Takabayashi S."/>
            <person name="Kume K."/>
            <person name="Takagi M."/>
            <person name="Nakayama T."/>
            <person name="Kamikawa R."/>
            <person name="Inagaki Y."/>
            <person name="Hashimoto T."/>
        </authorList>
    </citation>
    <scope>NUCLEOTIDE SEQUENCE [LARGE SCALE GENOMIC DNA]</scope>
    <source>
        <strain evidence="2">NY0173</strain>
    </source>
</reference>
<dbReference type="Proteomes" id="UP000265618">
    <property type="component" value="Unassembled WGS sequence"/>
</dbReference>